<feature type="compositionally biased region" description="Polar residues" evidence="1">
    <location>
        <begin position="1"/>
        <end position="15"/>
    </location>
</feature>
<evidence type="ECO:0000313" key="3">
    <source>
        <dbReference type="EMBL" id="CAB9529541.1"/>
    </source>
</evidence>
<evidence type="ECO:0000259" key="2">
    <source>
        <dbReference type="PROSITE" id="PS50011"/>
    </source>
</evidence>
<dbReference type="AlphaFoldDB" id="A0A9N8HXL5"/>
<accession>A0A9N8HXL5</accession>
<dbReference type="OrthoDB" id="41771at2759"/>
<protein>
    <submittedName>
        <fullName evidence="3">Protein kinase</fullName>
    </submittedName>
</protein>
<dbReference type="GO" id="GO:0005524">
    <property type="term" value="F:ATP binding"/>
    <property type="evidence" value="ECO:0007669"/>
    <property type="project" value="InterPro"/>
</dbReference>
<dbReference type="PROSITE" id="PS50011">
    <property type="entry name" value="PROTEIN_KINASE_DOM"/>
    <property type="match status" value="1"/>
</dbReference>
<dbReference type="Gene3D" id="1.10.510.10">
    <property type="entry name" value="Transferase(Phosphotransferase) domain 1"/>
    <property type="match status" value="1"/>
</dbReference>
<sequence length="637" mass="74508">MTSYAVEPSWTTRTPVRQRWSPRKSTPSPVKKRWNSPTKPTPPTPTSLRFHDDDQQYSPRHHHRANTRSWSQEARLWLLKSRQCILMWKRLLVIVGTLSVSTVTLMRQQQDFHGQQESLRYMQHRSLVESHRELYRELEWQMPSRNVITAFLAQPPVFNSKPKMVGLLWPSTHHWNDYYYKNNKNSKQKQEDPAEELLSFSSSVVVTIDPKDFTIVKGIDKSRLPRPGDPPTNWAKVVHAMPRRSVTLEINYTTPEELSEEDEEDAEEEAMDWPIPEGCEMQYKWQSESFPTCNNIHEQDIRGQLRVSTEHSHHELHISHHHGHSHHRHLEESNMQARLLAAGGYRNVWMIHNHTDLGGGVQENPIALKTLLFEREWQEKYFKVHNLDALVSDRLQSSPFIMDLYAYCGTSGLYEFASEGNLLQYTEKNFEFFTSQTKLELAYNVARAISDLHNMAEEGKPVVAHTDIFPNQFVRDDPSMPFKLNDFNRARWIHLPKKEPWVDASHAFNASAVAKDKEACGFTFGANRGNFRSPEEYTYRLETEAIDVFSMGNILYFLLTGDFPFDGAERETVRHYLKHGRRQHIPDEYKTSEDPLIQAIVKSIRISWIHEPSQRATARQVEKILRRTMIENDLWQE</sequence>
<dbReference type="Proteomes" id="UP001153069">
    <property type="component" value="Unassembled WGS sequence"/>
</dbReference>
<reference evidence="3" key="1">
    <citation type="submission" date="2020-06" db="EMBL/GenBank/DDBJ databases">
        <authorList>
            <consortium name="Plant Systems Biology data submission"/>
        </authorList>
    </citation>
    <scope>NUCLEOTIDE SEQUENCE</scope>
    <source>
        <strain evidence="3">D6</strain>
    </source>
</reference>
<dbReference type="GO" id="GO:0004674">
    <property type="term" value="F:protein serine/threonine kinase activity"/>
    <property type="evidence" value="ECO:0007669"/>
    <property type="project" value="TreeGrafter"/>
</dbReference>
<proteinExistence type="predicted"/>
<evidence type="ECO:0000256" key="1">
    <source>
        <dbReference type="SAM" id="MobiDB-lite"/>
    </source>
</evidence>
<comment type="caution">
    <text evidence="3">The sequence shown here is derived from an EMBL/GenBank/DDBJ whole genome shotgun (WGS) entry which is preliminary data.</text>
</comment>
<gene>
    <name evidence="3" type="ORF">SEMRO_2539_G330560.1</name>
</gene>
<feature type="domain" description="Protein kinase" evidence="2">
    <location>
        <begin position="334"/>
        <end position="630"/>
    </location>
</feature>
<dbReference type="SMART" id="SM00220">
    <property type="entry name" value="S_TKc"/>
    <property type="match status" value="1"/>
</dbReference>
<feature type="region of interest" description="Disordered" evidence="1">
    <location>
        <begin position="1"/>
        <end position="66"/>
    </location>
</feature>
<dbReference type="EMBL" id="CAICTM010002537">
    <property type="protein sequence ID" value="CAB9529541.1"/>
    <property type="molecule type" value="Genomic_DNA"/>
</dbReference>
<dbReference type="Pfam" id="PF00069">
    <property type="entry name" value="Pkinase"/>
    <property type="match status" value="1"/>
</dbReference>
<dbReference type="InterPro" id="IPR051681">
    <property type="entry name" value="Ser/Thr_Kinases-Pseudokinases"/>
</dbReference>
<keyword evidence="3" id="KW-0808">Transferase</keyword>
<dbReference type="InterPro" id="IPR011009">
    <property type="entry name" value="Kinase-like_dom_sf"/>
</dbReference>
<dbReference type="SUPFAM" id="SSF56112">
    <property type="entry name" value="Protein kinase-like (PK-like)"/>
    <property type="match status" value="1"/>
</dbReference>
<keyword evidence="3" id="KW-0418">Kinase</keyword>
<name>A0A9N8HXL5_9STRA</name>
<organism evidence="3 4">
    <name type="scientific">Seminavis robusta</name>
    <dbReference type="NCBI Taxonomy" id="568900"/>
    <lineage>
        <taxon>Eukaryota</taxon>
        <taxon>Sar</taxon>
        <taxon>Stramenopiles</taxon>
        <taxon>Ochrophyta</taxon>
        <taxon>Bacillariophyta</taxon>
        <taxon>Bacillariophyceae</taxon>
        <taxon>Bacillariophycidae</taxon>
        <taxon>Naviculales</taxon>
        <taxon>Naviculaceae</taxon>
        <taxon>Seminavis</taxon>
    </lineage>
</organism>
<dbReference type="PANTHER" id="PTHR44329">
    <property type="entry name" value="SERINE/THREONINE-PROTEIN KINASE TNNI3K-RELATED"/>
    <property type="match status" value="1"/>
</dbReference>
<dbReference type="PANTHER" id="PTHR44329:SF214">
    <property type="entry name" value="PROTEIN KINASE DOMAIN-CONTAINING PROTEIN"/>
    <property type="match status" value="1"/>
</dbReference>
<keyword evidence="4" id="KW-1185">Reference proteome</keyword>
<dbReference type="InterPro" id="IPR000719">
    <property type="entry name" value="Prot_kinase_dom"/>
</dbReference>
<evidence type="ECO:0000313" key="4">
    <source>
        <dbReference type="Proteomes" id="UP001153069"/>
    </source>
</evidence>